<dbReference type="EMBL" id="LZPO01017424">
    <property type="protein sequence ID" value="OBS80226.1"/>
    <property type="molecule type" value="Genomic_DNA"/>
</dbReference>
<gene>
    <name evidence="1" type="ORF">A6R68_21575</name>
</gene>
<dbReference type="Proteomes" id="UP000092124">
    <property type="component" value="Unassembled WGS sequence"/>
</dbReference>
<organism evidence="1 2">
    <name type="scientific">Neotoma lepida</name>
    <name type="common">Desert woodrat</name>
    <dbReference type="NCBI Taxonomy" id="56216"/>
    <lineage>
        <taxon>Eukaryota</taxon>
        <taxon>Metazoa</taxon>
        <taxon>Chordata</taxon>
        <taxon>Craniata</taxon>
        <taxon>Vertebrata</taxon>
        <taxon>Euteleostomi</taxon>
        <taxon>Mammalia</taxon>
        <taxon>Eutheria</taxon>
        <taxon>Euarchontoglires</taxon>
        <taxon>Glires</taxon>
        <taxon>Rodentia</taxon>
        <taxon>Myomorpha</taxon>
        <taxon>Muroidea</taxon>
        <taxon>Cricetidae</taxon>
        <taxon>Neotominae</taxon>
        <taxon>Neotoma</taxon>
    </lineage>
</organism>
<dbReference type="AlphaFoldDB" id="A0A1A6HPP5"/>
<evidence type="ECO:0000313" key="1">
    <source>
        <dbReference type="EMBL" id="OBS80226.1"/>
    </source>
</evidence>
<evidence type="ECO:0000313" key="2">
    <source>
        <dbReference type="Proteomes" id="UP000092124"/>
    </source>
</evidence>
<reference evidence="1 2" key="1">
    <citation type="submission" date="2016-06" db="EMBL/GenBank/DDBJ databases">
        <title>The Draft Genome Sequence and Annotation of the Desert Woodrat Neotoma lepida.</title>
        <authorList>
            <person name="Campbell M."/>
            <person name="Oakeson K.F."/>
            <person name="Yandell M."/>
            <person name="Halpert J.R."/>
            <person name="Dearing D."/>
        </authorList>
    </citation>
    <scope>NUCLEOTIDE SEQUENCE [LARGE SCALE GENOMIC DNA]</scope>
    <source>
        <strain evidence="1">417</strain>
        <tissue evidence="1">Liver</tissue>
    </source>
</reference>
<comment type="caution">
    <text evidence="1">The sequence shown here is derived from an EMBL/GenBank/DDBJ whole genome shotgun (WGS) entry which is preliminary data.</text>
</comment>
<name>A0A1A6HPP5_NEOLE</name>
<sequence length="90" mass="10201">MEFSKAESNMTALVPYTSSIRTLQAEEEEEEELSRTVLQLKHSNSRCVYHPLSMLLLLLLPLLLQCTEKLSVRTPLLESNVLGQEKNGKV</sequence>
<keyword evidence="2" id="KW-1185">Reference proteome</keyword>
<accession>A0A1A6HPP5</accession>
<proteinExistence type="predicted"/>
<protein>
    <submittedName>
        <fullName evidence="1">Uncharacterized protein</fullName>
    </submittedName>
</protein>